<protein>
    <recommendedName>
        <fullName evidence="11">DNA replication licensing factor MCM3</fullName>
        <ecNumber evidence="11">3.6.4.12</ecNumber>
    </recommendedName>
</protein>
<dbReference type="GO" id="GO:0017116">
    <property type="term" value="F:single-stranded DNA helicase activity"/>
    <property type="evidence" value="ECO:0007669"/>
    <property type="project" value="TreeGrafter"/>
</dbReference>
<dbReference type="PROSITE" id="PS50051">
    <property type="entry name" value="MCM_2"/>
    <property type="match status" value="1"/>
</dbReference>
<dbReference type="InterPro" id="IPR033762">
    <property type="entry name" value="MCM_OB"/>
</dbReference>
<comment type="similarity">
    <text evidence="2 10">Belongs to the MCM family.</text>
</comment>
<evidence type="ECO:0000256" key="11">
    <source>
        <dbReference type="RuleBase" id="RU368061"/>
    </source>
</evidence>
<keyword evidence="5 11" id="KW-0378">Hydrolase</keyword>
<dbReference type="EMBL" id="CATQJA010002703">
    <property type="protein sequence ID" value="CAJ0585300.1"/>
    <property type="molecule type" value="Genomic_DNA"/>
</dbReference>
<gene>
    <name evidence="14" type="ORF">MSPICULIGERA_LOCUS23327</name>
</gene>
<keyword evidence="8 10" id="KW-0238">DNA-binding</keyword>
<dbReference type="PANTHER" id="PTHR11630">
    <property type="entry name" value="DNA REPLICATION LICENSING FACTOR MCM FAMILY MEMBER"/>
    <property type="match status" value="1"/>
</dbReference>
<dbReference type="InterPro" id="IPR018525">
    <property type="entry name" value="MCM_CS"/>
</dbReference>
<dbReference type="PRINTS" id="PR01657">
    <property type="entry name" value="MCMFAMILY"/>
</dbReference>
<evidence type="ECO:0000313" key="15">
    <source>
        <dbReference type="Proteomes" id="UP001177023"/>
    </source>
</evidence>
<comment type="caution">
    <text evidence="14">The sequence shown here is derived from an EMBL/GenBank/DDBJ whole genome shotgun (WGS) entry which is preliminary data.</text>
</comment>
<feature type="domain" description="MCM C-terminal AAA(+) ATPase" evidence="13">
    <location>
        <begin position="290"/>
        <end position="496"/>
    </location>
</feature>
<evidence type="ECO:0000256" key="8">
    <source>
        <dbReference type="ARBA" id="ARBA00023125"/>
    </source>
</evidence>
<dbReference type="SUPFAM" id="SSF52540">
    <property type="entry name" value="P-loop containing nucleoside triphosphate hydrolases"/>
    <property type="match status" value="1"/>
</dbReference>
<evidence type="ECO:0000256" key="1">
    <source>
        <dbReference type="ARBA" id="ARBA00004123"/>
    </source>
</evidence>
<evidence type="ECO:0000256" key="12">
    <source>
        <dbReference type="SAM" id="MobiDB-lite"/>
    </source>
</evidence>
<dbReference type="SMART" id="SM00382">
    <property type="entry name" value="AAA"/>
    <property type="match status" value="1"/>
</dbReference>
<dbReference type="GO" id="GO:0003697">
    <property type="term" value="F:single-stranded DNA binding"/>
    <property type="evidence" value="ECO:0007669"/>
    <property type="project" value="TreeGrafter"/>
</dbReference>
<dbReference type="GO" id="GO:0000727">
    <property type="term" value="P:double-strand break repair via break-induced replication"/>
    <property type="evidence" value="ECO:0007669"/>
    <property type="project" value="TreeGrafter"/>
</dbReference>
<dbReference type="Pfam" id="PF17207">
    <property type="entry name" value="MCM_OB"/>
    <property type="match status" value="1"/>
</dbReference>
<keyword evidence="7 10" id="KW-0067">ATP-binding</keyword>
<reference evidence="14" key="1">
    <citation type="submission" date="2023-06" db="EMBL/GenBank/DDBJ databases">
        <authorList>
            <person name="Delattre M."/>
        </authorList>
    </citation>
    <scope>NUCLEOTIDE SEQUENCE</scope>
    <source>
        <strain evidence="14">AF72</strain>
    </source>
</reference>
<dbReference type="Pfam" id="PF00493">
    <property type="entry name" value="MCM"/>
    <property type="match status" value="1"/>
</dbReference>
<comment type="catalytic activity">
    <reaction evidence="11">
        <text>ATP + H2O = ADP + phosphate + H(+)</text>
        <dbReference type="Rhea" id="RHEA:13065"/>
        <dbReference type="ChEBI" id="CHEBI:15377"/>
        <dbReference type="ChEBI" id="CHEBI:15378"/>
        <dbReference type="ChEBI" id="CHEBI:30616"/>
        <dbReference type="ChEBI" id="CHEBI:43474"/>
        <dbReference type="ChEBI" id="CHEBI:456216"/>
        <dbReference type="EC" id="3.6.4.12"/>
    </reaction>
</comment>
<evidence type="ECO:0000256" key="9">
    <source>
        <dbReference type="ARBA" id="ARBA00023242"/>
    </source>
</evidence>
<dbReference type="InterPro" id="IPR003593">
    <property type="entry name" value="AAA+_ATPase"/>
</dbReference>
<evidence type="ECO:0000259" key="13">
    <source>
        <dbReference type="PROSITE" id="PS50051"/>
    </source>
</evidence>
<dbReference type="Pfam" id="PF23191">
    <property type="entry name" value="WHD_MCM3_C"/>
    <property type="match status" value="1"/>
</dbReference>
<dbReference type="InterPro" id="IPR056575">
    <property type="entry name" value="WH_MCM3_C"/>
</dbReference>
<dbReference type="Proteomes" id="UP001177023">
    <property type="component" value="Unassembled WGS sequence"/>
</dbReference>
<dbReference type="InterPro" id="IPR027417">
    <property type="entry name" value="P-loop_NTPase"/>
</dbReference>
<dbReference type="InterPro" id="IPR031327">
    <property type="entry name" value="MCM"/>
</dbReference>
<dbReference type="GO" id="GO:0042555">
    <property type="term" value="C:MCM complex"/>
    <property type="evidence" value="ECO:0007669"/>
    <property type="project" value="UniProtKB-UniRule"/>
</dbReference>
<dbReference type="InterPro" id="IPR008046">
    <property type="entry name" value="Mcm3"/>
</dbReference>
<organism evidence="14 15">
    <name type="scientific">Mesorhabditis spiculigera</name>
    <dbReference type="NCBI Taxonomy" id="96644"/>
    <lineage>
        <taxon>Eukaryota</taxon>
        <taxon>Metazoa</taxon>
        <taxon>Ecdysozoa</taxon>
        <taxon>Nematoda</taxon>
        <taxon>Chromadorea</taxon>
        <taxon>Rhabditida</taxon>
        <taxon>Rhabditina</taxon>
        <taxon>Rhabditomorpha</taxon>
        <taxon>Rhabditoidea</taxon>
        <taxon>Rhabditidae</taxon>
        <taxon>Mesorhabditinae</taxon>
        <taxon>Mesorhabditis</taxon>
    </lineage>
</organism>
<dbReference type="Gene3D" id="3.40.50.300">
    <property type="entry name" value="P-loop containing nucleotide triphosphate hydrolases"/>
    <property type="match status" value="1"/>
</dbReference>
<accession>A0AA36DFG9</accession>
<keyword evidence="15" id="KW-1185">Reference proteome</keyword>
<dbReference type="InterPro" id="IPR041562">
    <property type="entry name" value="MCM_lid"/>
</dbReference>
<sequence>MNSNPGHMGLVDREAEQRNREYTQEYSDNRMHKQIEEFCDGQIPRVIVSIDSLRDKLPSRAEGLIKNFADEVTCVEAALKEVRMRTSDADFDGHYNVGFEGAFGERHVNPRSLKSPFLGNMVCCEGIVTKCSTIRPKVVSSVHYCPATGKTLERRYTDATDAGAMISSNTYPTQDENKNPLTTEFGLSHYKDHQQFTLQELPECAPAGQLPRNLDVIADWDLADAVQPGDRVRVIGLYRVMPKKRQGYTDCSFRSLIIANNIQHMSKLASPDLGADDIKRIRKLAKDKDVFDIIARSLAPSIYGHEEVKRGILCLLLGGEEKITESGVRIRGDINCLLIGDPSVAKSQLLRYVLNTAPRAITTTGRGSSGVGLTAAVTTDSESGERRLEAGAMVLADRGVVCIDEFDKMSDSDRTAIHEVMEQGRVTIAKAGIQAQLNARCSVLAAANPVYGRYDPYKSPMENINMQDSLLSRFDLVFVMRDEHDCDRDRNVAEQVIKMHRYRAKGEPDGAVLKMGSAVKTISTNAMEEESERDRGDSMWEKDATWTAVEETEKVLTVEFVRKFIKLAKNAPTPELGKKAREMIADAYTELRSVESVQEDTERTMIVTVRQLESLIRLSTAVARARLAKEVDVVDVQKAYNLLHFACFKEKPKQKIEWEKRHGRKVTEVGDEEMEEDEEAQDEEVMPRGKKRTRAETPVDPQDETMDVTTQQDNTTMDTDAIQQPSTKRIRVATQDDPAIIGAYRYKLFKQYARKALDKLCPDGDFADEDAMELELQNLMKADGHAEFTDPELIAGFEKMSDQNMIMRSEGKVCPI</sequence>
<dbReference type="SUPFAM" id="SSF50249">
    <property type="entry name" value="Nucleic acid-binding proteins"/>
    <property type="match status" value="1"/>
</dbReference>
<feature type="region of interest" description="Disordered" evidence="12">
    <location>
        <begin position="669"/>
        <end position="706"/>
    </location>
</feature>
<dbReference type="PROSITE" id="PS00847">
    <property type="entry name" value="MCM_1"/>
    <property type="match status" value="1"/>
</dbReference>
<comment type="subcellular location">
    <subcellularLocation>
        <location evidence="1 11">Nucleus</location>
    </subcellularLocation>
</comment>
<evidence type="ECO:0000256" key="2">
    <source>
        <dbReference type="ARBA" id="ARBA00008010"/>
    </source>
</evidence>
<dbReference type="Gene3D" id="3.30.1640.10">
    <property type="entry name" value="mini-chromosome maintenance (MCM) complex, chain A, domain 1"/>
    <property type="match status" value="1"/>
</dbReference>
<evidence type="ECO:0000256" key="6">
    <source>
        <dbReference type="ARBA" id="ARBA00022806"/>
    </source>
</evidence>
<evidence type="ECO:0000256" key="4">
    <source>
        <dbReference type="ARBA" id="ARBA00022741"/>
    </source>
</evidence>
<name>A0AA36DFG9_9BILA</name>
<keyword evidence="9 11" id="KW-0539">Nucleus</keyword>
<evidence type="ECO:0000313" key="14">
    <source>
        <dbReference type="EMBL" id="CAJ0585300.1"/>
    </source>
</evidence>
<dbReference type="GO" id="GO:1902975">
    <property type="term" value="P:mitotic DNA replication initiation"/>
    <property type="evidence" value="ECO:0007669"/>
    <property type="project" value="TreeGrafter"/>
</dbReference>
<dbReference type="InterPro" id="IPR001208">
    <property type="entry name" value="MCM_dom"/>
</dbReference>
<evidence type="ECO:0000256" key="3">
    <source>
        <dbReference type="ARBA" id="ARBA00022705"/>
    </source>
</evidence>
<dbReference type="PANTHER" id="PTHR11630:SF46">
    <property type="entry name" value="DNA REPLICATION LICENSING FACTOR MCM3-RELATED"/>
    <property type="match status" value="1"/>
</dbReference>
<dbReference type="GO" id="GO:0005634">
    <property type="term" value="C:nucleus"/>
    <property type="evidence" value="ECO:0007669"/>
    <property type="project" value="UniProtKB-SubCell"/>
</dbReference>
<dbReference type="InterPro" id="IPR012340">
    <property type="entry name" value="NA-bd_OB-fold"/>
</dbReference>
<keyword evidence="4 10" id="KW-0547">Nucleotide-binding</keyword>
<dbReference type="GO" id="GO:0006271">
    <property type="term" value="P:DNA strand elongation involved in DNA replication"/>
    <property type="evidence" value="ECO:0007669"/>
    <property type="project" value="TreeGrafter"/>
</dbReference>
<dbReference type="PRINTS" id="PR01659">
    <property type="entry name" value="MCMPROTEIN3"/>
</dbReference>
<comment type="subunit">
    <text evidence="11">Component of the MCM2-7 complex.</text>
</comment>
<evidence type="ECO:0000256" key="5">
    <source>
        <dbReference type="ARBA" id="ARBA00022801"/>
    </source>
</evidence>
<keyword evidence="3 11" id="KW-0235">DNA replication</keyword>
<keyword evidence="6 11" id="KW-0347">Helicase</keyword>
<dbReference type="EC" id="3.6.4.12" evidence="11"/>
<dbReference type="Gene3D" id="2.20.28.10">
    <property type="match status" value="1"/>
</dbReference>
<dbReference type="GO" id="GO:0005524">
    <property type="term" value="F:ATP binding"/>
    <property type="evidence" value="ECO:0007669"/>
    <property type="project" value="UniProtKB-UniRule"/>
</dbReference>
<dbReference type="AlphaFoldDB" id="A0AA36DFG9"/>
<proteinExistence type="inferred from homology"/>
<evidence type="ECO:0000256" key="7">
    <source>
        <dbReference type="ARBA" id="ARBA00022840"/>
    </source>
</evidence>
<dbReference type="Gene3D" id="2.40.50.140">
    <property type="entry name" value="Nucleic acid-binding proteins"/>
    <property type="match status" value="1"/>
</dbReference>
<dbReference type="GO" id="GO:0016787">
    <property type="term" value="F:hydrolase activity"/>
    <property type="evidence" value="ECO:0007669"/>
    <property type="project" value="UniProtKB-KW"/>
</dbReference>
<feature type="non-terminal residue" evidence="14">
    <location>
        <position position="1"/>
    </location>
</feature>
<comment type="function">
    <text evidence="11">Acts as component of the MCM2-7 complex (MCM complex) which is the replicative helicase essential for 'once per cell cycle' DNA replication initiation and elongation in eukaryotic cells. The active ATPase sites in the MCM2-7 ring are formed through the interaction surfaces of two neighboring subunits such that a critical structure of a conserved arginine finger motif is provided in trans relative to the ATP-binding site of the Walker A box of the adjacent subunit. The six ATPase active sites, however, are likely to contribute differentially to the complex helicase activity.</text>
</comment>
<feature type="compositionally biased region" description="Acidic residues" evidence="12">
    <location>
        <begin position="669"/>
        <end position="684"/>
    </location>
</feature>
<dbReference type="Pfam" id="PF17855">
    <property type="entry name" value="MCM_lid"/>
    <property type="match status" value="1"/>
</dbReference>
<dbReference type="SMART" id="SM00350">
    <property type="entry name" value="MCM"/>
    <property type="match status" value="1"/>
</dbReference>
<evidence type="ECO:0000256" key="10">
    <source>
        <dbReference type="RuleBase" id="RU004070"/>
    </source>
</evidence>